<keyword evidence="1" id="KW-0378">Hydrolase</keyword>
<proteinExistence type="predicted"/>
<evidence type="ECO:0000313" key="4">
    <source>
        <dbReference type="Proteomes" id="UP000031599"/>
    </source>
</evidence>
<dbReference type="GO" id="GO:0016787">
    <property type="term" value="F:hydrolase activity"/>
    <property type="evidence" value="ECO:0007669"/>
    <property type="project" value="UniProtKB-KW"/>
</dbReference>
<evidence type="ECO:0000313" key="3">
    <source>
        <dbReference type="EMBL" id="KIG18605.1"/>
    </source>
</evidence>
<dbReference type="InterPro" id="IPR029033">
    <property type="entry name" value="His_PPase_superfam"/>
</dbReference>
<dbReference type="EMBL" id="JMCC02000010">
    <property type="protein sequence ID" value="KIG18605.1"/>
    <property type="molecule type" value="Genomic_DNA"/>
</dbReference>
<dbReference type="SUPFAM" id="SSF53254">
    <property type="entry name" value="Phosphoglycerate mutase-like"/>
    <property type="match status" value="1"/>
</dbReference>
<dbReference type="Gene3D" id="3.40.50.1240">
    <property type="entry name" value="Phosphoglycerate mutase-like"/>
    <property type="match status" value="1"/>
</dbReference>
<dbReference type="Proteomes" id="UP000031599">
    <property type="component" value="Unassembled WGS sequence"/>
</dbReference>
<dbReference type="InterPro" id="IPR013078">
    <property type="entry name" value="His_Pase_superF_clade-1"/>
</dbReference>
<evidence type="ECO:0000256" key="2">
    <source>
        <dbReference type="PIRSR" id="PIRSR613078-2"/>
    </source>
</evidence>
<dbReference type="PANTHER" id="PTHR20935:SF0">
    <property type="entry name" value="SERINE_THREONINE-PROTEIN PHOSPHATASE PGAM5, MITOCHONDRIAL"/>
    <property type="match status" value="1"/>
</dbReference>
<dbReference type="RefSeq" id="WP_052546935.1">
    <property type="nucleotide sequence ID" value="NZ_JMCC02000010.1"/>
</dbReference>
<dbReference type="Pfam" id="PF00300">
    <property type="entry name" value="His_Phos_1"/>
    <property type="match status" value="1"/>
</dbReference>
<accession>A0A0C2DAR6</accession>
<dbReference type="CDD" id="cd07067">
    <property type="entry name" value="HP_PGM_like"/>
    <property type="match status" value="1"/>
</dbReference>
<dbReference type="InterPro" id="IPR051021">
    <property type="entry name" value="Mito_Ser/Thr_phosphatase"/>
</dbReference>
<dbReference type="SMART" id="SM00855">
    <property type="entry name" value="PGAM"/>
    <property type="match status" value="1"/>
</dbReference>
<comment type="caution">
    <text evidence="3">The sequence shown here is derived from an EMBL/GenBank/DDBJ whole genome shotgun (WGS) entry which is preliminary data.</text>
</comment>
<evidence type="ECO:0000256" key="1">
    <source>
        <dbReference type="ARBA" id="ARBA00022801"/>
    </source>
</evidence>
<protein>
    <submittedName>
        <fullName evidence="3">Phosphohistidine phosphatase SixA</fullName>
    </submittedName>
</protein>
<name>A0A0C2DAR6_9BACT</name>
<feature type="binding site" evidence="2">
    <location>
        <position position="57"/>
    </location>
    <ligand>
        <name>substrate</name>
    </ligand>
</feature>
<dbReference type="PANTHER" id="PTHR20935">
    <property type="entry name" value="PHOSPHOGLYCERATE MUTASE-RELATED"/>
    <property type="match status" value="1"/>
</dbReference>
<reference evidence="3 4" key="1">
    <citation type="submission" date="2014-12" db="EMBL/GenBank/DDBJ databases">
        <title>Genome assembly of Enhygromyxa salina DSM 15201.</title>
        <authorList>
            <person name="Sharma G."/>
            <person name="Subramanian S."/>
        </authorList>
    </citation>
    <scope>NUCLEOTIDE SEQUENCE [LARGE SCALE GENOMIC DNA]</scope>
    <source>
        <strain evidence="3 4">DSM 15201</strain>
    </source>
</reference>
<gene>
    <name evidence="3" type="ORF">DB30_00290</name>
</gene>
<sequence>MFLTLVRHGDALAPNNNLGDDGRCLSATGRNEARATGRALAERGVAPTHAWSSPLVRAIQTSELIVGALGFAGVVEARDDVYPDSRPHALFGALASLPANADVLVVGHMPYMPAAASALLGFSVGRFATGAAFRIAVTGAPGSQGGAALQWRWVGQFVD</sequence>
<dbReference type="AlphaFoldDB" id="A0A0C2DAR6"/>
<organism evidence="3 4">
    <name type="scientific">Enhygromyxa salina</name>
    <dbReference type="NCBI Taxonomy" id="215803"/>
    <lineage>
        <taxon>Bacteria</taxon>
        <taxon>Pseudomonadati</taxon>
        <taxon>Myxococcota</taxon>
        <taxon>Polyangia</taxon>
        <taxon>Nannocystales</taxon>
        <taxon>Nannocystaceae</taxon>
        <taxon>Enhygromyxa</taxon>
    </lineage>
</organism>